<dbReference type="AlphaFoldDB" id="F3GQP2"/>
<feature type="transmembrane region" description="Helical" evidence="1">
    <location>
        <begin position="22"/>
        <end position="46"/>
    </location>
</feature>
<dbReference type="EMBL" id="AEAI01004218">
    <property type="protein sequence ID" value="EGH49395.1"/>
    <property type="molecule type" value="Genomic_DNA"/>
</dbReference>
<reference evidence="2 3" key="1">
    <citation type="journal article" date="2011" name="PLoS Pathog.">
        <title>Dynamic evolution of pathogenicity revealed by sequencing and comparative genomics of 19 Pseudomonas syringae isolates.</title>
        <authorList>
            <person name="Baltrus D.A."/>
            <person name="Nishimura M.T."/>
            <person name="Romanchuk A."/>
            <person name="Chang J.H."/>
            <person name="Mukhtar M.S."/>
            <person name="Cherkis K."/>
            <person name="Roach J."/>
            <person name="Grant S.R."/>
            <person name="Jones C.D."/>
            <person name="Dangl J.L."/>
        </authorList>
    </citation>
    <scope>NUCLEOTIDE SEQUENCE [LARGE SCALE GENOMIC DNA]</scope>
    <source>
        <strain evidence="2 3">1704B</strain>
    </source>
</reference>
<feature type="non-terminal residue" evidence="2">
    <location>
        <position position="1"/>
    </location>
</feature>
<keyword evidence="3" id="KW-1185">Reference proteome</keyword>
<dbReference type="Proteomes" id="UP000004986">
    <property type="component" value="Unassembled WGS sequence"/>
</dbReference>
<protein>
    <submittedName>
        <fullName evidence="2">Uncharacterized protein</fullName>
    </submittedName>
</protein>
<sequence>ELKNASLAEAFFLLRSSKGRWFYQRLIMLAACSVASVVLVASLRALS</sequence>
<name>F3GQP2_PSESJ</name>
<accession>F3GQP2</accession>
<evidence type="ECO:0000256" key="1">
    <source>
        <dbReference type="SAM" id="Phobius"/>
    </source>
</evidence>
<keyword evidence="1" id="KW-0812">Transmembrane</keyword>
<keyword evidence="1" id="KW-1133">Transmembrane helix</keyword>
<evidence type="ECO:0000313" key="3">
    <source>
        <dbReference type="Proteomes" id="UP000004986"/>
    </source>
</evidence>
<organism evidence="2 3">
    <name type="scientific">Pseudomonas syringae pv. pisi str. 1704B</name>
    <dbReference type="NCBI Taxonomy" id="629263"/>
    <lineage>
        <taxon>Bacteria</taxon>
        <taxon>Pseudomonadati</taxon>
        <taxon>Pseudomonadota</taxon>
        <taxon>Gammaproteobacteria</taxon>
        <taxon>Pseudomonadales</taxon>
        <taxon>Pseudomonadaceae</taxon>
        <taxon>Pseudomonas</taxon>
        <taxon>Pseudomonas syringae</taxon>
    </lineage>
</organism>
<feature type="non-terminal residue" evidence="2">
    <location>
        <position position="47"/>
    </location>
</feature>
<comment type="caution">
    <text evidence="2">The sequence shown here is derived from an EMBL/GenBank/DDBJ whole genome shotgun (WGS) entry which is preliminary data.</text>
</comment>
<keyword evidence="1" id="KW-0472">Membrane</keyword>
<evidence type="ECO:0000313" key="2">
    <source>
        <dbReference type="EMBL" id="EGH49395.1"/>
    </source>
</evidence>
<proteinExistence type="predicted"/>
<gene>
    <name evidence="2" type="ORF">PSYPI_46309</name>
</gene>